<evidence type="ECO:0000256" key="5">
    <source>
        <dbReference type="ARBA" id="ARBA00023242"/>
    </source>
</evidence>
<reference evidence="7" key="1">
    <citation type="submission" date="2019-09" db="EMBL/GenBank/DDBJ databases">
        <title>Draft genome information of white flower Hibiscus syriacus.</title>
        <authorList>
            <person name="Kim Y.-M."/>
        </authorList>
    </citation>
    <scope>NUCLEOTIDE SEQUENCE [LARGE SCALE GENOMIC DNA]</scope>
    <source>
        <strain evidence="7">YM2019G1</strain>
    </source>
</reference>
<dbReference type="Proteomes" id="UP000436088">
    <property type="component" value="Unassembled WGS sequence"/>
</dbReference>
<sequence length="353" mass="37239">MLWFPNAKPGRDSIDIEIYGMQGIPPDVLATHYGEEEDEDPSKAAELGVPSTQLVGGLMPGPFGVGYPPQSTLGAVRSLYNAAVPVPPVSWTVPPCPQPAASVPPSAPMGYVQQPLFPVKSVRPPLAVPSTSPLHQPSQIGPPGLPTSTPSLPVSQPLFPVVNNSVPTQSSTFSASLPSSVAEGKSSIEVHSSGSVSVTVPMTRHKNCIYSVSCLQAYIKTNLHSVLTIKKLSGGAGVNSHSYASGPNTGPPPVISNKAPAIQPAVNEVYLVWDDEEMSMVDSVVYALVTYLMSVGVWVEQDDTQQVFAQINSIDGGIQTIPGQLLLQSLMSSIDAAIDRRILESRLAGRKAF</sequence>
<evidence type="ECO:0000313" key="8">
    <source>
        <dbReference type="Proteomes" id="UP000436088"/>
    </source>
</evidence>
<dbReference type="EMBL" id="VEPZ02001737">
    <property type="protein sequence ID" value="KAE8659439.1"/>
    <property type="molecule type" value="Genomic_DNA"/>
</dbReference>
<feature type="region of interest" description="Disordered" evidence="6">
    <location>
        <begin position="127"/>
        <end position="147"/>
    </location>
</feature>
<dbReference type="GO" id="GO:0008270">
    <property type="term" value="F:zinc ion binding"/>
    <property type="evidence" value="ECO:0007669"/>
    <property type="project" value="UniProtKB-KW"/>
</dbReference>
<evidence type="ECO:0000256" key="2">
    <source>
        <dbReference type="ARBA" id="ARBA00022723"/>
    </source>
</evidence>
<accession>A0A6A2XM20</accession>
<dbReference type="AlphaFoldDB" id="A0A6A2XM20"/>
<evidence type="ECO:0000256" key="6">
    <source>
        <dbReference type="SAM" id="MobiDB-lite"/>
    </source>
</evidence>
<comment type="subcellular location">
    <subcellularLocation>
        <location evidence="1">Nucleus</location>
    </subcellularLocation>
</comment>
<keyword evidence="4" id="KW-0862">Zinc</keyword>
<protein>
    <submittedName>
        <fullName evidence="7">Zinc finger family protein isoform 2</fullName>
    </submittedName>
</protein>
<name>A0A6A2XM20_HIBSY</name>
<dbReference type="GO" id="GO:0003677">
    <property type="term" value="F:DNA binding"/>
    <property type="evidence" value="ECO:0007669"/>
    <property type="project" value="TreeGrafter"/>
</dbReference>
<dbReference type="PANTHER" id="PTHR23215:SF0">
    <property type="entry name" value="BUB3-INTERACTING AND GLEBS MOTIF-CONTAINING PROTEIN ZNF207"/>
    <property type="match status" value="1"/>
</dbReference>
<dbReference type="GO" id="GO:0006355">
    <property type="term" value="P:regulation of DNA-templated transcription"/>
    <property type="evidence" value="ECO:0007669"/>
    <property type="project" value="TreeGrafter"/>
</dbReference>
<gene>
    <name evidence="7" type="ORF">F3Y22_tig00116962pilonHSYRG00407</name>
</gene>
<evidence type="ECO:0000256" key="4">
    <source>
        <dbReference type="ARBA" id="ARBA00022833"/>
    </source>
</evidence>
<dbReference type="PANTHER" id="PTHR23215">
    <property type="entry name" value="ZINC FINGER PROTEIN 207"/>
    <property type="match status" value="1"/>
</dbReference>
<feature type="compositionally biased region" description="Polar residues" evidence="6">
    <location>
        <begin position="129"/>
        <end position="139"/>
    </location>
</feature>
<evidence type="ECO:0000313" key="7">
    <source>
        <dbReference type="EMBL" id="KAE8659439.1"/>
    </source>
</evidence>
<proteinExistence type="predicted"/>
<keyword evidence="2" id="KW-0479">Metal-binding</keyword>
<keyword evidence="8" id="KW-1185">Reference proteome</keyword>
<keyword evidence="3" id="KW-0863">Zinc-finger</keyword>
<comment type="caution">
    <text evidence="7">The sequence shown here is derived from an EMBL/GenBank/DDBJ whole genome shotgun (WGS) entry which is preliminary data.</text>
</comment>
<evidence type="ECO:0000256" key="3">
    <source>
        <dbReference type="ARBA" id="ARBA00022771"/>
    </source>
</evidence>
<evidence type="ECO:0000256" key="1">
    <source>
        <dbReference type="ARBA" id="ARBA00004123"/>
    </source>
</evidence>
<organism evidence="7 8">
    <name type="scientific">Hibiscus syriacus</name>
    <name type="common">Rose of Sharon</name>
    <dbReference type="NCBI Taxonomy" id="106335"/>
    <lineage>
        <taxon>Eukaryota</taxon>
        <taxon>Viridiplantae</taxon>
        <taxon>Streptophyta</taxon>
        <taxon>Embryophyta</taxon>
        <taxon>Tracheophyta</taxon>
        <taxon>Spermatophyta</taxon>
        <taxon>Magnoliopsida</taxon>
        <taxon>eudicotyledons</taxon>
        <taxon>Gunneridae</taxon>
        <taxon>Pentapetalae</taxon>
        <taxon>rosids</taxon>
        <taxon>malvids</taxon>
        <taxon>Malvales</taxon>
        <taxon>Malvaceae</taxon>
        <taxon>Malvoideae</taxon>
        <taxon>Hibiscus</taxon>
    </lineage>
</organism>
<keyword evidence="5" id="KW-0539">Nucleus</keyword>
<dbReference type="GO" id="GO:0005634">
    <property type="term" value="C:nucleus"/>
    <property type="evidence" value="ECO:0007669"/>
    <property type="project" value="UniProtKB-SubCell"/>
</dbReference>